<dbReference type="Pfam" id="PF04230">
    <property type="entry name" value="PS_pyruv_trans"/>
    <property type="match status" value="1"/>
</dbReference>
<dbReference type="EMBL" id="CP000931">
    <property type="protein sequence ID" value="ABZ76059.1"/>
    <property type="molecule type" value="Genomic_DNA"/>
</dbReference>
<dbReference type="AlphaFoldDB" id="B0TMJ0"/>
<dbReference type="RefSeq" id="WP_012276599.1">
    <property type="nucleotide sequence ID" value="NC_010334.1"/>
</dbReference>
<dbReference type="InterPro" id="IPR007345">
    <property type="entry name" value="Polysacch_pyruvyl_Trfase"/>
</dbReference>
<reference evidence="2" key="1">
    <citation type="submission" date="2008-01" db="EMBL/GenBank/DDBJ databases">
        <title>Complete sequence of Shewanella halifaxensis HAW-EB4.</title>
        <authorList>
            <consortium name="US DOE Joint Genome Institute"/>
            <person name="Copeland A."/>
            <person name="Lucas S."/>
            <person name="Lapidus A."/>
            <person name="Glavina del Rio T."/>
            <person name="Dalin E."/>
            <person name="Tice H."/>
            <person name="Bruce D."/>
            <person name="Goodwin L."/>
            <person name="Pitluck S."/>
            <person name="Sims D."/>
            <person name="Brettin T."/>
            <person name="Detter J.C."/>
            <person name="Han C."/>
            <person name="Kuske C.R."/>
            <person name="Schmutz J."/>
            <person name="Larimer F."/>
            <person name="Land M."/>
            <person name="Hauser L."/>
            <person name="Kyrpides N."/>
            <person name="Kim E."/>
            <person name="Zhao J.-S."/>
            <person name="Richardson P."/>
        </authorList>
    </citation>
    <scope>NUCLEOTIDE SEQUENCE [LARGE SCALE GENOMIC DNA]</scope>
    <source>
        <strain evidence="2">HAW-EB4</strain>
    </source>
</reference>
<gene>
    <name evidence="2" type="ordered locus">Shal_1493</name>
</gene>
<dbReference type="HOGENOM" id="CLU_025617_1_0_6"/>
<sequence>MKKNNVNKVGLLNFHYSDNNYGAVLQAAALFRVVKNLGYDVEQIDFIPHTYNETFLSSSKRKIKYLIESLFKNKLSIDDKCFEQFRHEFLKRSVKIFSKEELEGIGHEYDAIIVGSDQVWRADYTGRAKYVYFLDFVPKSCKKVSYAASFGLDDWMLKNDSSATSNISGLLSKFDHVSVRESTGVKVCKDIFNVDAEHVLDPTLLVSKDFFNEIIDGNSNDVAEDLNSLVYYKLDKSPVFEEQLKLISKEKFNKVENLFYDGGVQLKYNEVGVWLSKIKNSKLVITDSFHCVCFSIIFEKNFICSANSSRGLTRLESLLGALGLQDRICIDDSQLSNEKYLLEIDYEAVKNKVSLLRIGSLEFMKNALK</sequence>
<dbReference type="Proteomes" id="UP000001317">
    <property type="component" value="Chromosome"/>
</dbReference>
<organism evidence="2 3">
    <name type="scientific">Shewanella halifaxensis (strain HAW-EB4)</name>
    <dbReference type="NCBI Taxonomy" id="458817"/>
    <lineage>
        <taxon>Bacteria</taxon>
        <taxon>Pseudomonadati</taxon>
        <taxon>Pseudomonadota</taxon>
        <taxon>Gammaproteobacteria</taxon>
        <taxon>Alteromonadales</taxon>
        <taxon>Shewanellaceae</taxon>
        <taxon>Shewanella</taxon>
    </lineage>
</organism>
<keyword evidence="3" id="KW-1185">Reference proteome</keyword>
<dbReference type="OrthoDB" id="9799278at2"/>
<feature type="domain" description="Polysaccharide pyruvyl transferase" evidence="1">
    <location>
        <begin position="20"/>
        <end position="309"/>
    </location>
</feature>
<dbReference type="KEGG" id="shl:Shal_1493"/>
<dbReference type="STRING" id="458817.Shal_1493"/>
<evidence type="ECO:0000313" key="2">
    <source>
        <dbReference type="EMBL" id="ABZ76059.1"/>
    </source>
</evidence>
<evidence type="ECO:0000259" key="1">
    <source>
        <dbReference type="Pfam" id="PF04230"/>
    </source>
</evidence>
<proteinExistence type="predicted"/>
<protein>
    <recommendedName>
        <fullName evidence="1">Polysaccharide pyruvyl transferase domain-containing protein</fullName>
    </recommendedName>
</protein>
<dbReference type="eggNOG" id="COG2327">
    <property type="taxonomic scope" value="Bacteria"/>
</dbReference>
<accession>B0TMJ0</accession>
<evidence type="ECO:0000313" key="3">
    <source>
        <dbReference type="Proteomes" id="UP000001317"/>
    </source>
</evidence>
<name>B0TMJ0_SHEHH</name>